<name>A0A081DGP4_NONUL</name>
<evidence type="ECO:0000313" key="1">
    <source>
        <dbReference type="EMBL" id="GAK78090.1"/>
    </source>
</evidence>
<reference evidence="1 2" key="1">
    <citation type="journal article" date="2014" name="Genome Announc.">
        <title>Draft Genome Sequences of Marine Flavobacterium Nonlabens Strains NR17, NR24, NR27, NR32, NR33, and Ara13.</title>
        <authorList>
            <person name="Nakanishi M."/>
            <person name="Meirelles P."/>
            <person name="Suzuki R."/>
            <person name="Takatani N."/>
            <person name="Mino S."/>
            <person name="Suda W."/>
            <person name="Oshima K."/>
            <person name="Hattori M."/>
            <person name="Ohkuma M."/>
            <person name="Hosokawa M."/>
            <person name="Miyashita K."/>
            <person name="Thompson F.L."/>
            <person name="Niwa A."/>
            <person name="Sawabe T."/>
            <person name="Sawabe T."/>
        </authorList>
    </citation>
    <scope>NUCLEOTIDE SEQUENCE [LARGE SCALE GENOMIC DNA]</scope>
    <source>
        <strain evidence="2">JCM19296</strain>
    </source>
</reference>
<proteinExistence type="predicted"/>
<comment type="caution">
    <text evidence="1">The sequence shown here is derived from an EMBL/GenBank/DDBJ whole genome shotgun (WGS) entry which is preliminary data.</text>
</comment>
<dbReference type="Proteomes" id="UP000028980">
    <property type="component" value="Unassembled WGS sequence"/>
</dbReference>
<dbReference type="AlphaFoldDB" id="A0A081DGP4"/>
<accession>A0A081DGP4</accession>
<protein>
    <submittedName>
        <fullName evidence="1">Uncharacterized protein</fullName>
    </submittedName>
</protein>
<organism evidence="1 2">
    <name type="scientific">Nonlabens ulvanivorans</name>
    <name type="common">Persicivirga ulvanivorans</name>
    <dbReference type="NCBI Taxonomy" id="906888"/>
    <lineage>
        <taxon>Bacteria</taxon>
        <taxon>Pseudomonadati</taxon>
        <taxon>Bacteroidota</taxon>
        <taxon>Flavobacteriia</taxon>
        <taxon>Flavobacteriales</taxon>
        <taxon>Flavobacteriaceae</taxon>
        <taxon>Nonlabens</taxon>
    </lineage>
</organism>
<dbReference type="EMBL" id="BBLG01000028">
    <property type="protein sequence ID" value="GAK78090.1"/>
    <property type="molecule type" value="Genomic_DNA"/>
</dbReference>
<sequence>MKEAEKDMNSSMVGSLRATIRGTEKYMNEIEKEIIQNQHTFGTKEEIIKTIANTVYN</sequence>
<evidence type="ECO:0000313" key="2">
    <source>
        <dbReference type="Proteomes" id="UP000028980"/>
    </source>
</evidence>
<gene>
    <name evidence="1" type="ORF">JCM19296_3704</name>
</gene>